<feature type="domain" description="Tyr recombinase" evidence="6">
    <location>
        <begin position="112"/>
        <end position="179"/>
    </location>
</feature>
<evidence type="ECO:0000259" key="6">
    <source>
        <dbReference type="PROSITE" id="PS51898"/>
    </source>
</evidence>
<dbReference type="InterPro" id="IPR011010">
    <property type="entry name" value="DNA_brk_join_enz"/>
</dbReference>
<evidence type="ECO:0000256" key="2">
    <source>
        <dbReference type="ARBA" id="ARBA00022908"/>
    </source>
</evidence>
<evidence type="ECO:0000256" key="1">
    <source>
        <dbReference type="ARBA" id="ARBA00008857"/>
    </source>
</evidence>
<dbReference type="EMBL" id="PFWS01000012">
    <property type="protein sequence ID" value="PJA47551.1"/>
    <property type="molecule type" value="Genomic_DNA"/>
</dbReference>
<dbReference type="InterPro" id="IPR013762">
    <property type="entry name" value="Integrase-like_cat_sf"/>
</dbReference>
<dbReference type="PANTHER" id="PTHR30349">
    <property type="entry name" value="PHAGE INTEGRASE-RELATED"/>
    <property type="match status" value="1"/>
</dbReference>
<evidence type="ECO:0000259" key="7">
    <source>
        <dbReference type="PROSITE" id="PS51900"/>
    </source>
</evidence>
<sequence length="179" mass="21117">MPTLNQYITTFLEYLEIEKGRSRKTIQNYDFYLRRFATWAKHPAVQDITPDLIHRFRLWLNRSLIGRFEPTIKKNTQNYHLIALRSFLKYLAKQDIQSLAPEKIELAKSSIRSVEFLEEEELSRFLEAPIKTKNPLDKLSITALRDKSILEALFSTGLRVSELSHLTIEQVMTKRNEFT</sequence>
<dbReference type="SUPFAM" id="SSF56349">
    <property type="entry name" value="DNA breaking-rejoining enzymes"/>
    <property type="match status" value="1"/>
</dbReference>
<evidence type="ECO:0008006" key="10">
    <source>
        <dbReference type="Google" id="ProtNLM"/>
    </source>
</evidence>
<dbReference type="AlphaFoldDB" id="A0A2M7XI33"/>
<gene>
    <name evidence="8" type="ORF">CO172_00825</name>
</gene>
<evidence type="ECO:0000313" key="8">
    <source>
        <dbReference type="EMBL" id="PJA47551.1"/>
    </source>
</evidence>
<comment type="caution">
    <text evidence="8">The sequence shown here is derived from an EMBL/GenBank/DDBJ whole genome shotgun (WGS) entry which is preliminary data.</text>
</comment>
<dbReference type="InterPro" id="IPR002104">
    <property type="entry name" value="Integrase_catalytic"/>
</dbReference>
<dbReference type="InterPro" id="IPR050090">
    <property type="entry name" value="Tyrosine_recombinase_XerCD"/>
</dbReference>
<dbReference type="Pfam" id="PF02899">
    <property type="entry name" value="Phage_int_SAM_1"/>
    <property type="match status" value="1"/>
</dbReference>
<dbReference type="InterPro" id="IPR010998">
    <property type="entry name" value="Integrase_recombinase_N"/>
</dbReference>
<dbReference type="GO" id="GO:0015074">
    <property type="term" value="P:DNA integration"/>
    <property type="evidence" value="ECO:0007669"/>
    <property type="project" value="UniProtKB-KW"/>
</dbReference>
<dbReference type="PANTHER" id="PTHR30349:SF41">
    <property type="entry name" value="INTEGRASE_RECOMBINASE PROTEIN MJ0367-RELATED"/>
    <property type="match status" value="1"/>
</dbReference>
<dbReference type="InterPro" id="IPR004107">
    <property type="entry name" value="Integrase_SAM-like_N"/>
</dbReference>
<keyword evidence="4" id="KW-0233">DNA recombination</keyword>
<accession>A0A2M7XI33</accession>
<protein>
    <recommendedName>
        <fullName evidence="10">Core-binding (CB) domain-containing protein</fullName>
    </recommendedName>
</protein>
<proteinExistence type="inferred from homology"/>
<keyword evidence="3 5" id="KW-0238">DNA-binding</keyword>
<reference evidence="9" key="1">
    <citation type="submission" date="2017-09" db="EMBL/GenBank/DDBJ databases">
        <title>Depth-based differentiation of microbial function through sediment-hosted aquifers and enrichment of novel symbionts in the deep terrestrial subsurface.</title>
        <authorList>
            <person name="Probst A.J."/>
            <person name="Ladd B."/>
            <person name="Jarett J.K."/>
            <person name="Geller-Mcgrath D.E."/>
            <person name="Sieber C.M.K."/>
            <person name="Emerson J.B."/>
            <person name="Anantharaman K."/>
            <person name="Thomas B.C."/>
            <person name="Malmstrom R."/>
            <person name="Stieglmeier M."/>
            <person name="Klingl A."/>
            <person name="Woyke T."/>
            <person name="Ryan C.M."/>
            <person name="Banfield J.F."/>
        </authorList>
    </citation>
    <scope>NUCLEOTIDE SEQUENCE [LARGE SCALE GENOMIC DNA]</scope>
</reference>
<dbReference type="PROSITE" id="PS51900">
    <property type="entry name" value="CB"/>
    <property type="match status" value="1"/>
</dbReference>
<evidence type="ECO:0000256" key="3">
    <source>
        <dbReference type="ARBA" id="ARBA00023125"/>
    </source>
</evidence>
<keyword evidence="2" id="KW-0229">DNA integration</keyword>
<evidence type="ECO:0000256" key="4">
    <source>
        <dbReference type="ARBA" id="ARBA00023172"/>
    </source>
</evidence>
<dbReference type="PROSITE" id="PS51898">
    <property type="entry name" value="TYR_RECOMBINASE"/>
    <property type="match status" value="1"/>
</dbReference>
<dbReference type="Pfam" id="PF00589">
    <property type="entry name" value="Phage_integrase"/>
    <property type="match status" value="1"/>
</dbReference>
<dbReference type="GO" id="GO:0006310">
    <property type="term" value="P:DNA recombination"/>
    <property type="evidence" value="ECO:0007669"/>
    <property type="project" value="UniProtKB-KW"/>
</dbReference>
<dbReference type="Gene3D" id="1.10.443.10">
    <property type="entry name" value="Intergrase catalytic core"/>
    <property type="match status" value="1"/>
</dbReference>
<dbReference type="Gene3D" id="1.10.150.130">
    <property type="match status" value="1"/>
</dbReference>
<organism evidence="8 9">
    <name type="scientific">Candidatus Uhrbacteria bacterium CG_4_9_14_3_um_filter_36_7</name>
    <dbReference type="NCBI Taxonomy" id="1975033"/>
    <lineage>
        <taxon>Bacteria</taxon>
        <taxon>Candidatus Uhriibacteriota</taxon>
    </lineage>
</organism>
<dbReference type="Proteomes" id="UP000229749">
    <property type="component" value="Unassembled WGS sequence"/>
</dbReference>
<name>A0A2M7XI33_9BACT</name>
<feature type="domain" description="Core-binding (CB)" evidence="7">
    <location>
        <begin position="2"/>
        <end position="92"/>
    </location>
</feature>
<dbReference type="InterPro" id="IPR044068">
    <property type="entry name" value="CB"/>
</dbReference>
<comment type="similarity">
    <text evidence="1">Belongs to the 'phage' integrase family.</text>
</comment>
<evidence type="ECO:0000313" key="9">
    <source>
        <dbReference type="Proteomes" id="UP000229749"/>
    </source>
</evidence>
<feature type="non-terminal residue" evidence="8">
    <location>
        <position position="179"/>
    </location>
</feature>
<dbReference type="GO" id="GO:0003677">
    <property type="term" value="F:DNA binding"/>
    <property type="evidence" value="ECO:0007669"/>
    <property type="project" value="UniProtKB-UniRule"/>
</dbReference>
<evidence type="ECO:0000256" key="5">
    <source>
        <dbReference type="PROSITE-ProRule" id="PRU01248"/>
    </source>
</evidence>